<reference evidence="6" key="1">
    <citation type="journal article" date="2019" name="Int. J. Syst. Evol. Microbiol.">
        <title>The Global Catalogue of Microorganisms (GCM) 10K type strain sequencing project: providing services to taxonomists for standard genome sequencing and annotation.</title>
        <authorList>
            <consortium name="The Broad Institute Genomics Platform"/>
            <consortium name="The Broad Institute Genome Sequencing Center for Infectious Disease"/>
            <person name="Wu L."/>
            <person name="Ma J."/>
        </authorList>
    </citation>
    <scope>NUCLEOTIDE SEQUENCE [LARGE SCALE GENOMIC DNA]</scope>
    <source>
        <strain evidence="6">CCUG 57942</strain>
    </source>
</reference>
<organism evidence="5 6">
    <name type="scientific">Rubritalea tangerina</name>
    <dbReference type="NCBI Taxonomy" id="430798"/>
    <lineage>
        <taxon>Bacteria</taxon>
        <taxon>Pseudomonadati</taxon>
        <taxon>Verrucomicrobiota</taxon>
        <taxon>Verrucomicrobiia</taxon>
        <taxon>Verrucomicrobiales</taxon>
        <taxon>Rubritaleaceae</taxon>
        <taxon>Rubritalea</taxon>
    </lineage>
</organism>
<accession>A0ABW4ZEE0</accession>
<keyword evidence="5" id="KW-0378">Hydrolase</keyword>
<sequence>MYSHIIFDLDGTLIESLPGIAQALNNALSAHKLPTHSLDAVRGFIGDGSLVLCQRATKDQPESLQLAVHDTFLLEYPKAWKAGTSVFEGVLPLIAKLKSMQCTLSILSNKPHHFTTEIVDHFFPDSPFDLVLGQREGIAKKPDPSGVHELLGELDQSSANSILIGDSTIDIITARNAGIKSLAVTWGYHNKEALLAVAPSHAADTLDEVIEILTPTHTPAFRQPAELL</sequence>
<dbReference type="EC" id="3.1.3.18" evidence="4"/>
<evidence type="ECO:0000256" key="4">
    <source>
        <dbReference type="ARBA" id="ARBA00013078"/>
    </source>
</evidence>
<dbReference type="Gene3D" id="1.10.150.240">
    <property type="entry name" value="Putative phosphatase, domain 2"/>
    <property type="match status" value="1"/>
</dbReference>
<comment type="caution">
    <text evidence="5">The sequence shown here is derived from an EMBL/GenBank/DDBJ whole genome shotgun (WGS) entry which is preliminary data.</text>
</comment>
<dbReference type="InterPro" id="IPR041492">
    <property type="entry name" value="HAD_2"/>
</dbReference>
<evidence type="ECO:0000313" key="5">
    <source>
        <dbReference type="EMBL" id="MFD2160075.1"/>
    </source>
</evidence>
<dbReference type="RefSeq" id="WP_377178576.1">
    <property type="nucleotide sequence ID" value="NZ_JBHUJB010000070.1"/>
</dbReference>
<dbReference type="Gene3D" id="3.40.50.1000">
    <property type="entry name" value="HAD superfamily/HAD-like"/>
    <property type="match status" value="1"/>
</dbReference>
<proteinExistence type="inferred from homology"/>
<dbReference type="NCBIfam" id="TIGR01549">
    <property type="entry name" value="HAD-SF-IA-v1"/>
    <property type="match status" value="1"/>
</dbReference>
<dbReference type="Pfam" id="PF13419">
    <property type="entry name" value="HAD_2"/>
    <property type="match status" value="1"/>
</dbReference>
<dbReference type="InterPro" id="IPR036412">
    <property type="entry name" value="HAD-like_sf"/>
</dbReference>
<comment type="pathway">
    <text evidence="2">Organic acid metabolism; glycolate biosynthesis; glycolate from 2-phosphoglycolate: step 1/1.</text>
</comment>
<evidence type="ECO:0000256" key="2">
    <source>
        <dbReference type="ARBA" id="ARBA00004818"/>
    </source>
</evidence>
<dbReference type="SFLD" id="SFLDG01129">
    <property type="entry name" value="C1.5:_HAD__Beta-PGM__Phosphata"/>
    <property type="match status" value="1"/>
</dbReference>
<evidence type="ECO:0000256" key="1">
    <source>
        <dbReference type="ARBA" id="ARBA00000830"/>
    </source>
</evidence>
<dbReference type="PRINTS" id="PR00413">
    <property type="entry name" value="HADHALOGNASE"/>
</dbReference>
<name>A0ABW4ZEE0_9BACT</name>
<dbReference type="PANTHER" id="PTHR43434:SF1">
    <property type="entry name" value="PHOSPHOGLYCOLATE PHOSPHATASE"/>
    <property type="match status" value="1"/>
</dbReference>
<dbReference type="InterPro" id="IPR006439">
    <property type="entry name" value="HAD-SF_hydro_IA"/>
</dbReference>
<evidence type="ECO:0000313" key="6">
    <source>
        <dbReference type="Proteomes" id="UP001597389"/>
    </source>
</evidence>
<dbReference type="GO" id="GO:0016787">
    <property type="term" value="F:hydrolase activity"/>
    <property type="evidence" value="ECO:0007669"/>
    <property type="project" value="UniProtKB-KW"/>
</dbReference>
<dbReference type="EMBL" id="JBHUJB010000070">
    <property type="protein sequence ID" value="MFD2160075.1"/>
    <property type="molecule type" value="Genomic_DNA"/>
</dbReference>
<dbReference type="InterPro" id="IPR023198">
    <property type="entry name" value="PGP-like_dom2"/>
</dbReference>
<comment type="similarity">
    <text evidence="3">Belongs to the HAD-like hydrolase superfamily. CbbY/CbbZ/Gph/YieH family.</text>
</comment>
<dbReference type="PANTHER" id="PTHR43434">
    <property type="entry name" value="PHOSPHOGLYCOLATE PHOSPHATASE"/>
    <property type="match status" value="1"/>
</dbReference>
<gene>
    <name evidence="5" type="ORF">ACFSW8_14310</name>
</gene>
<comment type="catalytic activity">
    <reaction evidence="1">
        <text>2-phosphoglycolate + H2O = glycolate + phosphate</text>
        <dbReference type="Rhea" id="RHEA:14369"/>
        <dbReference type="ChEBI" id="CHEBI:15377"/>
        <dbReference type="ChEBI" id="CHEBI:29805"/>
        <dbReference type="ChEBI" id="CHEBI:43474"/>
        <dbReference type="ChEBI" id="CHEBI:58033"/>
        <dbReference type="EC" id="3.1.3.18"/>
    </reaction>
</comment>
<protein>
    <recommendedName>
        <fullName evidence="4">phosphoglycolate phosphatase</fullName>
        <ecNumber evidence="4">3.1.3.18</ecNumber>
    </recommendedName>
</protein>
<evidence type="ECO:0000256" key="3">
    <source>
        <dbReference type="ARBA" id="ARBA00006171"/>
    </source>
</evidence>
<dbReference type="Proteomes" id="UP001597389">
    <property type="component" value="Unassembled WGS sequence"/>
</dbReference>
<dbReference type="InterPro" id="IPR023214">
    <property type="entry name" value="HAD_sf"/>
</dbReference>
<keyword evidence="6" id="KW-1185">Reference proteome</keyword>
<dbReference type="SFLD" id="SFLDS00003">
    <property type="entry name" value="Haloacid_Dehalogenase"/>
    <property type="match status" value="1"/>
</dbReference>
<dbReference type="InterPro" id="IPR050155">
    <property type="entry name" value="HAD-like_hydrolase_sf"/>
</dbReference>
<dbReference type="SUPFAM" id="SSF56784">
    <property type="entry name" value="HAD-like"/>
    <property type="match status" value="1"/>
</dbReference>